<evidence type="ECO:0008006" key="3">
    <source>
        <dbReference type="Google" id="ProtNLM"/>
    </source>
</evidence>
<dbReference type="EMBL" id="PPEA01000951">
    <property type="protein sequence ID" value="PQM44141.1"/>
    <property type="molecule type" value="Genomic_DNA"/>
</dbReference>
<dbReference type="Proteomes" id="UP000238296">
    <property type="component" value="Unassembled WGS sequence"/>
</dbReference>
<protein>
    <recommendedName>
        <fullName evidence="3">NAD-dependent epimerase/dehydratase domain-containing protein</fullName>
    </recommendedName>
</protein>
<evidence type="ECO:0000313" key="2">
    <source>
        <dbReference type="Proteomes" id="UP000238296"/>
    </source>
</evidence>
<gene>
    <name evidence="1" type="ORF">C1Y40_05700</name>
</gene>
<proteinExistence type="predicted"/>
<reference evidence="1 2" key="1">
    <citation type="journal article" date="2017" name="Int. J. Syst. Evol. Microbiol.">
        <title>Mycobacterium talmoniae sp. nov., a slowly growing mycobacterium isolated from human respiratory samples.</title>
        <authorList>
            <person name="Davidson R.M."/>
            <person name="DeGroote M.A."/>
            <person name="Marola J.L."/>
            <person name="Buss S."/>
            <person name="Jones V."/>
            <person name="McNeil M.R."/>
            <person name="Freifeld A.G."/>
            <person name="Elaine Epperson L."/>
            <person name="Hasan N.A."/>
            <person name="Jackson M."/>
            <person name="Iwen P.C."/>
            <person name="Salfinger M."/>
            <person name="Strong M."/>
        </authorList>
    </citation>
    <scope>NUCLEOTIDE SEQUENCE [LARGE SCALE GENOMIC DNA]</scope>
    <source>
        <strain evidence="1 2">ATCC BAA-2683</strain>
    </source>
</reference>
<accession>A0A2S8BBW9</accession>
<dbReference type="AlphaFoldDB" id="A0A2S8BBW9"/>
<dbReference type="Gene3D" id="3.40.50.720">
    <property type="entry name" value="NAD(P)-binding Rossmann-like Domain"/>
    <property type="match status" value="1"/>
</dbReference>
<sequence length="220" mass="24499">MSHAAGQPELYRHAEQLVASAWAPSLIVRVAPLVGRQLDWVVCRTVASLLRAKMSPQTMRLLHFDDLVRFLVQAVGTDRTGLVELATPDTVDMTTAHRLLRTATRQPHTHRIASWPHPMPELDMAALQDDWTFECGWPATDAVADTVRGLTGRRLDVAGATEVSGHLPMPVETAPGWEPCDAPRCTARRRTGWRGSSTTASIRGFRCSAPPRWPTRWRVR</sequence>
<name>A0A2S8BBW9_9MYCO</name>
<comment type="caution">
    <text evidence="1">The sequence shown here is derived from an EMBL/GenBank/DDBJ whole genome shotgun (WGS) entry which is preliminary data.</text>
</comment>
<organism evidence="1 2">
    <name type="scientific">Mycobacterium talmoniae</name>
    <dbReference type="NCBI Taxonomy" id="1858794"/>
    <lineage>
        <taxon>Bacteria</taxon>
        <taxon>Bacillati</taxon>
        <taxon>Actinomycetota</taxon>
        <taxon>Actinomycetes</taxon>
        <taxon>Mycobacteriales</taxon>
        <taxon>Mycobacteriaceae</taxon>
        <taxon>Mycobacterium</taxon>
    </lineage>
</organism>
<evidence type="ECO:0000313" key="1">
    <source>
        <dbReference type="EMBL" id="PQM44141.1"/>
    </source>
</evidence>